<evidence type="ECO:0000313" key="5">
    <source>
        <dbReference type="Proteomes" id="UP000620046"/>
    </source>
</evidence>
<name>A0ABQ1FN30_9GAMM</name>
<gene>
    <name evidence="4" type="ORF">GCM10010981_09580</name>
</gene>
<feature type="compositionally biased region" description="Low complexity" evidence="2">
    <location>
        <begin position="124"/>
        <end position="140"/>
    </location>
</feature>
<evidence type="ECO:0000256" key="1">
    <source>
        <dbReference type="ARBA" id="ARBA00022801"/>
    </source>
</evidence>
<evidence type="ECO:0000313" key="4">
    <source>
        <dbReference type="EMBL" id="GGA23345.1"/>
    </source>
</evidence>
<dbReference type="RefSeq" id="WP_229720638.1">
    <property type="nucleotide sequence ID" value="NZ_BMJA01000001.1"/>
</dbReference>
<dbReference type="SUPFAM" id="SSF51055">
    <property type="entry name" value="Carbohydrate binding domain"/>
    <property type="match status" value="2"/>
</dbReference>
<evidence type="ECO:0000256" key="2">
    <source>
        <dbReference type="SAM" id="MobiDB-lite"/>
    </source>
</evidence>
<feature type="region of interest" description="Disordered" evidence="2">
    <location>
        <begin position="1"/>
        <end position="72"/>
    </location>
</feature>
<keyword evidence="1" id="KW-0378">Hydrolase</keyword>
<dbReference type="Gene3D" id="2.10.10.20">
    <property type="entry name" value="Carbohydrate-binding module superfamily 5/12"/>
    <property type="match status" value="2"/>
</dbReference>
<dbReference type="Proteomes" id="UP000620046">
    <property type="component" value="Unassembled WGS sequence"/>
</dbReference>
<feature type="domain" description="Chitin-binding type-3" evidence="3">
    <location>
        <begin position="77"/>
        <end position="123"/>
    </location>
</feature>
<sequence length="140" mass="15619">MYPTEPPPKPTDPYPINPSRPRPPHTTTSAPEFTNGKRYEKGEQVTHNGSTYEAQFNVKDVTPGSESDDGDWKLVSAPAFDSKQRYEKGQQVTYNGNIYEAQDNIKGVAPDEPDQTDWKPMSGNNQAQSNTQNQNDEVST</sequence>
<organism evidence="4 5">
    <name type="scientific">Dyella nitratireducens</name>
    <dbReference type="NCBI Taxonomy" id="1849580"/>
    <lineage>
        <taxon>Bacteria</taxon>
        <taxon>Pseudomonadati</taxon>
        <taxon>Pseudomonadota</taxon>
        <taxon>Gammaproteobacteria</taxon>
        <taxon>Lysobacterales</taxon>
        <taxon>Rhodanobacteraceae</taxon>
        <taxon>Dyella</taxon>
    </lineage>
</organism>
<evidence type="ECO:0000259" key="3">
    <source>
        <dbReference type="SMART" id="SM00495"/>
    </source>
</evidence>
<accession>A0ABQ1FN30</accession>
<feature type="compositionally biased region" description="Polar residues" evidence="2">
    <location>
        <begin position="45"/>
        <end position="54"/>
    </location>
</feature>
<reference evidence="5" key="1">
    <citation type="journal article" date="2019" name="Int. J. Syst. Evol. Microbiol.">
        <title>The Global Catalogue of Microorganisms (GCM) 10K type strain sequencing project: providing services to taxonomists for standard genome sequencing and annotation.</title>
        <authorList>
            <consortium name="The Broad Institute Genomics Platform"/>
            <consortium name="The Broad Institute Genome Sequencing Center for Infectious Disease"/>
            <person name="Wu L."/>
            <person name="Ma J."/>
        </authorList>
    </citation>
    <scope>NUCLEOTIDE SEQUENCE [LARGE SCALE GENOMIC DNA]</scope>
    <source>
        <strain evidence="5">CGMCC 1.15439</strain>
    </source>
</reference>
<proteinExistence type="predicted"/>
<feature type="compositionally biased region" description="Pro residues" evidence="2">
    <location>
        <begin position="1"/>
        <end position="21"/>
    </location>
</feature>
<dbReference type="InterPro" id="IPR036573">
    <property type="entry name" value="CBM_sf_5/12"/>
</dbReference>
<feature type="region of interest" description="Disordered" evidence="2">
    <location>
        <begin position="102"/>
        <end position="140"/>
    </location>
</feature>
<feature type="domain" description="Chitin-binding type-3" evidence="3">
    <location>
        <begin position="30"/>
        <end position="75"/>
    </location>
</feature>
<dbReference type="EMBL" id="BMJA01000001">
    <property type="protein sequence ID" value="GGA23345.1"/>
    <property type="molecule type" value="Genomic_DNA"/>
</dbReference>
<comment type="caution">
    <text evidence="4">The sequence shown here is derived from an EMBL/GenBank/DDBJ whole genome shotgun (WGS) entry which is preliminary data.</text>
</comment>
<dbReference type="SMART" id="SM00495">
    <property type="entry name" value="ChtBD3"/>
    <property type="match status" value="2"/>
</dbReference>
<dbReference type="CDD" id="cd12215">
    <property type="entry name" value="ChiC_BD"/>
    <property type="match status" value="1"/>
</dbReference>
<protein>
    <recommendedName>
        <fullName evidence="3">Chitin-binding type-3 domain-containing protein</fullName>
    </recommendedName>
</protein>
<dbReference type="InterPro" id="IPR003610">
    <property type="entry name" value="CBM5/12"/>
</dbReference>
<keyword evidence="5" id="KW-1185">Reference proteome</keyword>
<feature type="compositionally biased region" description="Basic and acidic residues" evidence="2">
    <location>
        <begin position="35"/>
        <end position="44"/>
    </location>
</feature>